<accession>A0A246S1B4</accession>
<name>A0A246S1B4_9GAMM</name>
<evidence type="ECO:0000313" key="2">
    <source>
        <dbReference type="Proteomes" id="UP000197334"/>
    </source>
</evidence>
<dbReference type="EMBL" id="JPUA01000023">
    <property type="protein sequence ID" value="OWV30219.1"/>
    <property type="molecule type" value="Genomic_DNA"/>
</dbReference>
<dbReference type="RefSeq" id="WP_088699671.1">
    <property type="nucleotide sequence ID" value="NZ_JPUA01000023.1"/>
</dbReference>
<reference evidence="1 2" key="1">
    <citation type="submission" date="2014-08" db="EMBL/GenBank/DDBJ databases">
        <title>Draft genome sequence of a novel L-asparaginase producing marine bacterium, Halomonas campaniensis.</title>
        <authorList>
            <person name="Sundarakrishnan B."/>
            <person name="Moushumi Priya A."/>
            <person name="Raman G."/>
            <person name="Sakthivel N."/>
            <person name="Park S."/>
            <person name="Jayachandran S."/>
        </authorList>
    </citation>
    <scope>NUCLEOTIDE SEQUENCE [LARGE SCALE GENOMIC DNA]</scope>
    <source>
        <strain evidence="1 2">SK03</strain>
    </source>
</reference>
<dbReference type="Proteomes" id="UP000197334">
    <property type="component" value="Unassembled WGS sequence"/>
</dbReference>
<dbReference type="PROSITE" id="PS51257">
    <property type="entry name" value="PROKAR_LIPOPROTEIN"/>
    <property type="match status" value="1"/>
</dbReference>
<keyword evidence="2" id="KW-1185">Reference proteome</keyword>
<dbReference type="InterPro" id="IPR021431">
    <property type="entry name" value="DUF3080"/>
</dbReference>
<gene>
    <name evidence="1" type="ORF">JI62_07995</name>
</gene>
<proteinExistence type="predicted"/>
<dbReference type="Pfam" id="PF11279">
    <property type="entry name" value="DUF3080"/>
    <property type="match status" value="1"/>
</dbReference>
<evidence type="ECO:0000313" key="1">
    <source>
        <dbReference type="EMBL" id="OWV30219.1"/>
    </source>
</evidence>
<organism evidence="1 2">
    <name type="scientific">Halomonas campaniensis</name>
    <dbReference type="NCBI Taxonomy" id="213554"/>
    <lineage>
        <taxon>Bacteria</taxon>
        <taxon>Pseudomonadati</taxon>
        <taxon>Pseudomonadota</taxon>
        <taxon>Gammaproteobacteria</taxon>
        <taxon>Oceanospirillales</taxon>
        <taxon>Halomonadaceae</taxon>
        <taxon>Halomonas</taxon>
    </lineage>
</organism>
<protein>
    <recommendedName>
        <fullName evidence="3">DUF3080 domain-containing protein</fullName>
    </recommendedName>
</protein>
<dbReference type="OrthoDB" id="6997572at2"/>
<sequence>MDRWRNHSLAIISSALLAGCGDNPTEQRWQSYHQQLANDLAVTDIKRTDPGNIGEFPERPDRVIAIPETRDSLLNVYALRECQITSLVAARNNQLGRVAPPSQQWLYERALWQRLSTCLNSEVPDQLSDEDRTRLEQLTVTKTGQLPAVSWNAIFDSSEWVKSFSRASQPFSNVDETAIKQQLDAIDYLQQMTDHQFDHNWVQDSSTLENHLKTLQERPLTAEVLRALLLATQRLTEASALLARHSDTTRCLTYWESQPLERLANTARQWLTAINRLIDAQQVDKPKAVQRYQARWLSLTNSQAPWRQFQQALLEHQALRAQFSPCSHN</sequence>
<comment type="caution">
    <text evidence="1">The sequence shown here is derived from an EMBL/GenBank/DDBJ whole genome shotgun (WGS) entry which is preliminary data.</text>
</comment>
<evidence type="ECO:0008006" key="3">
    <source>
        <dbReference type="Google" id="ProtNLM"/>
    </source>
</evidence>
<dbReference type="AlphaFoldDB" id="A0A246S1B4"/>